<evidence type="ECO:0000256" key="1">
    <source>
        <dbReference type="SAM" id="MobiDB-lite"/>
    </source>
</evidence>
<name>G0WGM8_NAUDC</name>
<organism evidence="2 3">
    <name type="scientific">Naumovozyma dairenensis (strain ATCC 10597 / BCRC 20456 / CBS 421 / NBRC 0211 / NRRL Y-12639)</name>
    <name type="common">Saccharomyces dairenensis</name>
    <dbReference type="NCBI Taxonomy" id="1071378"/>
    <lineage>
        <taxon>Eukaryota</taxon>
        <taxon>Fungi</taxon>
        <taxon>Dikarya</taxon>
        <taxon>Ascomycota</taxon>
        <taxon>Saccharomycotina</taxon>
        <taxon>Saccharomycetes</taxon>
        <taxon>Saccharomycetales</taxon>
        <taxon>Saccharomycetaceae</taxon>
        <taxon>Naumovozyma</taxon>
    </lineage>
</organism>
<dbReference type="Proteomes" id="UP000000689">
    <property type="component" value="Chromosome 10"/>
</dbReference>
<dbReference type="Pfam" id="PF20993">
    <property type="entry name" value="CENPH"/>
    <property type="match status" value="1"/>
</dbReference>
<keyword evidence="3" id="KW-1185">Reference proteome</keyword>
<dbReference type="InterPro" id="IPR048744">
    <property type="entry name" value="MCM16"/>
</dbReference>
<evidence type="ECO:0000313" key="2">
    <source>
        <dbReference type="EMBL" id="CCD26956.1"/>
    </source>
</evidence>
<sequence>MSRELQERREQEEKLEQKGLQEISRLEREHVQIHSQLLSALDEIYLLREGGVAMMNEKVEKESHLLELRKQLQLSLDKSAAILKTFERTNAMSNSGGDREDTEESAGGIINTAVLNDAKMVNDINEQNNKSIENILAKRLRDMMDVNFHQDFQLNELLTKQDEMLQKLYLERRRFHQLKSKLVSVAETRQTLAKDKQEQDKDSYGNEDKDGGEDDDDDDDDEQDVQLGRENLVMDELLMALKVTTGYRRTQ</sequence>
<feature type="compositionally biased region" description="Basic and acidic residues" evidence="1">
    <location>
        <begin position="192"/>
        <end position="209"/>
    </location>
</feature>
<dbReference type="OMA" id="QIHSGYT"/>
<evidence type="ECO:0000313" key="3">
    <source>
        <dbReference type="Proteomes" id="UP000000689"/>
    </source>
</evidence>
<dbReference type="RefSeq" id="XP_003672199.1">
    <property type="nucleotide sequence ID" value="XM_003672151.1"/>
</dbReference>
<proteinExistence type="predicted"/>
<reference evidence="2 3" key="1">
    <citation type="journal article" date="2011" name="Proc. Natl. Acad. Sci. U.S.A.">
        <title>Evolutionary erosion of yeast sex chromosomes by mating-type switching accidents.</title>
        <authorList>
            <person name="Gordon J.L."/>
            <person name="Armisen D."/>
            <person name="Proux-Wera E."/>
            <person name="Oheigeartaigh S.S."/>
            <person name="Byrne K.P."/>
            <person name="Wolfe K.H."/>
        </authorList>
    </citation>
    <scope>NUCLEOTIDE SEQUENCE [LARGE SCALE GENOMIC DNA]</scope>
    <source>
        <strain evidence="3">ATCC 10597 / BCRC 20456 / CBS 421 / NBRC 0211 / NRRL Y-12639</strain>
    </source>
</reference>
<gene>
    <name evidence="2" type="primary">NDAI0J00640</name>
    <name evidence="2" type="ordered locus">NDAI_0J00640</name>
</gene>
<dbReference type="GeneID" id="11494136"/>
<feature type="compositionally biased region" description="Acidic residues" evidence="1">
    <location>
        <begin position="210"/>
        <end position="224"/>
    </location>
</feature>
<dbReference type="eggNOG" id="ENOG502S9DX">
    <property type="taxonomic scope" value="Eukaryota"/>
</dbReference>
<dbReference type="STRING" id="1071378.G0WGM8"/>
<accession>G0WGM8</accession>
<dbReference type="HOGENOM" id="CLU_096885_1_0_1"/>
<protein>
    <submittedName>
        <fullName evidence="2">Uncharacterized protein</fullName>
    </submittedName>
</protein>
<feature type="region of interest" description="Disordered" evidence="1">
    <location>
        <begin position="190"/>
        <end position="230"/>
    </location>
</feature>
<dbReference type="EMBL" id="HE580276">
    <property type="protein sequence ID" value="CCD26956.1"/>
    <property type="molecule type" value="Genomic_DNA"/>
</dbReference>
<dbReference type="AlphaFoldDB" id="G0WGM8"/>
<dbReference type="OrthoDB" id="4035717at2759"/>
<dbReference type="KEGG" id="ndi:NDAI_0J00640"/>